<dbReference type="Gene3D" id="3.60.10.10">
    <property type="entry name" value="Endonuclease/exonuclease/phosphatase"/>
    <property type="match status" value="1"/>
</dbReference>
<evidence type="ECO:0000259" key="2">
    <source>
        <dbReference type="PROSITE" id="PS50157"/>
    </source>
</evidence>
<evidence type="ECO:0000313" key="4">
    <source>
        <dbReference type="Proteomes" id="UP001642484"/>
    </source>
</evidence>
<reference evidence="3 4" key="1">
    <citation type="submission" date="2024-02" db="EMBL/GenBank/DDBJ databases">
        <authorList>
            <person name="Chen Y."/>
            <person name="Shah S."/>
            <person name="Dougan E. K."/>
            <person name="Thang M."/>
            <person name="Chan C."/>
        </authorList>
    </citation>
    <scope>NUCLEOTIDE SEQUENCE [LARGE SCALE GENOMIC DNA]</scope>
</reference>
<dbReference type="Pfam" id="PF03372">
    <property type="entry name" value="Exo_endo_phos"/>
    <property type="match status" value="1"/>
</dbReference>
<dbReference type="SUPFAM" id="SSF56219">
    <property type="entry name" value="DNase I-like"/>
    <property type="match status" value="1"/>
</dbReference>
<feature type="domain" description="C2H2-type" evidence="2">
    <location>
        <begin position="964"/>
        <end position="993"/>
    </location>
</feature>
<proteinExistence type="predicted"/>
<sequence>MTFKQHYVSAYVAVSTEVALLAVQETRLKKLAFQDEQYLIRSHPAHKGQGGVLLALHPELFKIYDAQGQRITLQDQHWTVVASNPECIVTRLWCGPVDILIANLHVPHSGKEDMVIAQYWTDFHQTLPSQLRSKPMILLGDMNARLGSACVGGHAMEEENQAGTCVIMFCDGSNGFLQRLRSISARLDYIAVPQDWHYTEASAWVDLELQAHSHLHDHRATCLKLVAGLHGAPPLQRPHKTPPLQVLTEQDGEALMSQAVYQMAPIHWQLDVHQHAHELAERFKQGVMQIVPKRQRFHRKTYYQEDTKVAVIEKAAWRKAVLHCQARRKRHELRACFYGWKINFRGPADWEWLEPYEKQLARDWSIAFTSFRRARNLATTLARRDTNDFFEDLRQKWKEADLDQDSKTLWQKVKHFLPKAQQRKAMRSAGTPTTLPDLYAEIVEQPSKTGKGVRHFADLPTLTQIETSMRHTKPGKAAGPDGLGSDWIHYAAPSLAPWVYDMVTKMLTTMEDPIQWKGGVLYMLPKTVAPKEPAHFRGIMLLGVLVRRVHALFRDTLMNQVQLTSPVGQLGLPSAVIYVGLRAAFRSLVRELVVGAGLGGPQDLKALQRVLAEDPLADAMFHSLMSPIVKQIEDYVGARPVQDQAQAALNTQAMQIVWADDLAVPRVALDNDQIGSEVIETFQHIYAVFHAHGMTLNMSKGKTEVTITHVGKDSKSFREGLRQAPYLPVPLQDQCQQVQLNVSQVYKHLGTTITTAGRLKVEIQRRLAQPIFLNRALRERTRLFLLESLVLTKLLYGAGAWSGLLEADLRRLQVCYMGLLRRVLGQVKRPGLTVLSDGALWQKAQCAPLLVRLAQQRFFLGARIARAAPDFLWHELQLEHKELPRSWMSEIEDDMAWLSSVMPLAGWGSSVHELWETWRAGKPGWQHLIRQAGQKHVCLLARQSPEDKHRGEEDDTLLDLWLQAQCRCHCGQAFANERALRLHKFGRHEASRTDLPEDSFTGVAGMVRQEALALCGPRPFGACLADVQWAEDEFLALEESLMEAGLNFHPDEQLRDSMLEEMRSAARAGE</sequence>
<dbReference type="InterPro" id="IPR036691">
    <property type="entry name" value="Endo/exonu/phosph_ase_sf"/>
</dbReference>
<organism evidence="3 4">
    <name type="scientific">Durusdinium trenchii</name>
    <dbReference type="NCBI Taxonomy" id="1381693"/>
    <lineage>
        <taxon>Eukaryota</taxon>
        <taxon>Sar</taxon>
        <taxon>Alveolata</taxon>
        <taxon>Dinophyceae</taxon>
        <taxon>Suessiales</taxon>
        <taxon>Symbiodiniaceae</taxon>
        <taxon>Durusdinium</taxon>
    </lineage>
</organism>
<dbReference type="EMBL" id="CAXAMN010027361">
    <property type="protein sequence ID" value="CAK9110291.1"/>
    <property type="molecule type" value="Genomic_DNA"/>
</dbReference>
<gene>
    <name evidence="3" type="ORF">CCMP2556_LOCUS51280</name>
</gene>
<comment type="caution">
    <text evidence="3">The sequence shown here is derived from an EMBL/GenBank/DDBJ whole genome shotgun (WGS) entry which is preliminary data.</text>
</comment>
<dbReference type="PROSITE" id="PS00028">
    <property type="entry name" value="ZINC_FINGER_C2H2_1"/>
    <property type="match status" value="1"/>
</dbReference>
<protein>
    <recommendedName>
        <fullName evidence="2">C2H2-type domain-containing protein</fullName>
    </recommendedName>
</protein>
<keyword evidence="1" id="KW-0479">Metal-binding</keyword>
<accession>A0ABP0SD41</accession>
<evidence type="ECO:0000313" key="3">
    <source>
        <dbReference type="EMBL" id="CAK9110291.1"/>
    </source>
</evidence>
<dbReference type="InterPro" id="IPR005135">
    <property type="entry name" value="Endo/exonuclease/phosphatase"/>
</dbReference>
<dbReference type="InterPro" id="IPR013087">
    <property type="entry name" value="Znf_C2H2_type"/>
</dbReference>
<keyword evidence="4" id="KW-1185">Reference proteome</keyword>
<dbReference type="PROSITE" id="PS50157">
    <property type="entry name" value="ZINC_FINGER_C2H2_2"/>
    <property type="match status" value="1"/>
</dbReference>
<dbReference type="Proteomes" id="UP001642484">
    <property type="component" value="Unassembled WGS sequence"/>
</dbReference>
<keyword evidence="1" id="KW-0863">Zinc-finger</keyword>
<keyword evidence="1" id="KW-0862">Zinc</keyword>
<evidence type="ECO:0000256" key="1">
    <source>
        <dbReference type="PROSITE-ProRule" id="PRU00042"/>
    </source>
</evidence>
<name>A0ABP0SD41_9DINO</name>